<evidence type="ECO:0000313" key="2">
    <source>
        <dbReference type="EMBL" id="GFD32529.1"/>
    </source>
</evidence>
<keyword evidence="1" id="KW-0472">Membrane</keyword>
<keyword evidence="1" id="KW-1133">Transmembrane helix</keyword>
<comment type="caution">
    <text evidence="2">The sequence shown here is derived from an EMBL/GenBank/DDBJ whole genome shotgun (WGS) entry which is preliminary data.</text>
</comment>
<sequence length="152" mass="15938">VTPDSGTIYGGLIKLLRVALRRFIYASFIKSILLFTRMKQLLHFSFGGPWALLVAFWLLLGPRAQAQTPTWQTAVAATGTVAVQATAAATDGTSIFLAGNFTGTATFGNTTLTTTASQQVFVAKWSLTTNSFVWAVQGTSSGAGQASAAALS</sequence>
<accession>A0A699VEX7</accession>
<proteinExistence type="predicted"/>
<dbReference type="EMBL" id="BKCJ011425467">
    <property type="protein sequence ID" value="GFD32529.1"/>
    <property type="molecule type" value="Genomic_DNA"/>
</dbReference>
<name>A0A699VEX7_TANCI</name>
<keyword evidence="1" id="KW-0812">Transmembrane</keyword>
<evidence type="ECO:0000256" key="1">
    <source>
        <dbReference type="SAM" id="Phobius"/>
    </source>
</evidence>
<feature type="non-terminal residue" evidence="2">
    <location>
        <position position="1"/>
    </location>
</feature>
<feature type="non-terminal residue" evidence="2">
    <location>
        <position position="152"/>
    </location>
</feature>
<feature type="transmembrane region" description="Helical" evidence="1">
    <location>
        <begin position="41"/>
        <end position="60"/>
    </location>
</feature>
<protein>
    <submittedName>
        <fullName evidence="2">Uncharacterized protein</fullName>
    </submittedName>
</protein>
<organism evidence="2">
    <name type="scientific">Tanacetum cinerariifolium</name>
    <name type="common">Dalmatian daisy</name>
    <name type="synonym">Chrysanthemum cinerariifolium</name>
    <dbReference type="NCBI Taxonomy" id="118510"/>
    <lineage>
        <taxon>Eukaryota</taxon>
        <taxon>Viridiplantae</taxon>
        <taxon>Streptophyta</taxon>
        <taxon>Embryophyta</taxon>
        <taxon>Tracheophyta</taxon>
        <taxon>Spermatophyta</taxon>
        <taxon>Magnoliopsida</taxon>
        <taxon>eudicotyledons</taxon>
        <taxon>Gunneridae</taxon>
        <taxon>Pentapetalae</taxon>
        <taxon>asterids</taxon>
        <taxon>campanulids</taxon>
        <taxon>Asterales</taxon>
        <taxon>Asteraceae</taxon>
        <taxon>Asteroideae</taxon>
        <taxon>Anthemideae</taxon>
        <taxon>Anthemidinae</taxon>
        <taxon>Tanacetum</taxon>
    </lineage>
</organism>
<dbReference type="AlphaFoldDB" id="A0A699VEX7"/>
<reference evidence="2" key="1">
    <citation type="journal article" date="2019" name="Sci. Rep.">
        <title>Draft genome of Tanacetum cinerariifolium, the natural source of mosquito coil.</title>
        <authorList>
            <person name="Yamashiro T."/>
            <person name="Shiraishi A."/>
            <person name="Satake H."/>
            <person name="Nakayama K."/>
        </authorList>
    </citation>
    <scope>NUCLEOTIDE SEQUENCE</scope>
</reference>
<gene>
    <name evidence="2" type="ORF">Tci_904498</name>
</gene>